<accession>A0AAJ0XAV2</accession>
<dbReference type="AlphaFoldDB" id="A0AAJ0XAV2"/>
<sequence length="193" mass="21124">MDQWVQIREHVTGLAPRGDLRPFADRGAELLGEVEASAVPALCWGMAISAYPFFGKVAELTGRLTSIQGDCASKEVHRRMAETYGERETAYRAANRVIQSQADWGALERVGKGRRIIRRPPMNVSHDGLIAWLIEAALRYTGKAMSVATLESSAVLYPFSLDQPLAFVASKSPALELRADGSRAQNVAIGQLR</sequence>
<keyword evidence="2" id="KW-1185">Reference proteome</keyword>
<reference evidence="1" key="1">
    <citation type="submission" date="2017-08" db="EMBL/GenBank/DDBJ databases">
        <authorList>
            <person name="Imhoff J.F."/>
            <person name="Rahn T."/>
            <person name="Kuenzel S."/>
            <person name="Neulinger S.C."/>
        </authorList>
    </citation>
    <scope>NUCLEOTIDE SEQUENCE</scope>
    <source>
        <strain evidence="1">DSM 11080</strain>
    </source>
</reference>
<proteinExistence type="predicted"/>
<protein>
    <submittedName>
        <fullName evidence="1">Uncharacterized protein</fullName>
    </submittedName>
</protein>
<comment type="caution">
    <text evidence="1">The sequence shown here is derived from an EMBL/GenBank/DDBJ whole genome shotgun (WGS) entry which is preliminary data.</text>
</comment>
<evidence type="ECO:0000313" key="1">
    <source>
        <dbReference type="EMBL" id="MBK1706146.1"/>
    </source>
</evidence>
<evidence type="ECO:0000313" key="2">
    <source>
        <dbReference type="Proteomes" id="UP001296776"/>
    </source>
</evidence>
<gene>
    <name evidence="1" type="ORF">CKO40_16720</name>
</gene>
<dbReference type="Proteomes" id="UP001296776">
    <property type="component" value="Unassembled WGS sequence"/>
</dbReference>
<name>A0AAJ0XAV2_9GAMM</name>
<organism evidence="1 2">
    <name type="scientific">Halochromatium glycolicum</name>
    <dbReference type="NCBI Taxonomy" id="85075"/>
    <lineage>
        <taxon>Bacteria</taxon>
        <taxon>Pseudomonadati</taxon>
        <taxon>Pseudomonadota</taxon>
        <taxon>Gammaproteobacteria</taxon>
        <taxon>Chromatiales</taxon>
        <taxon>Chromatiaceae</taxon>
        <taxon>Halochromatium</taxon>
    </lineage>
</organism>
<reference evidence="1" key="2">
    <citation type="journal article" date="2020" name="Microorganisms">
        <title>Osmotic Adaptation and Compatible Solute Biosynthesis of Phototrophic Bacteria as Revealed from Genome Analyses.</title>
        <authorList>
            <person name="Imhoff J.F."/>
            <person name="Rahn T."/>
            <person name="Kunzel S."/>
            <person name="Keller A."/>
            <person name="Neulinger S.C."/>
        </authorList>
    </citation>
    <scope>NUCLEOTIDE SEQUENCE</scope>
    <source>
        <strain evidence="1">DSM 11080</strain>
    </source>
</reference>
<dbReference type="EMBL" id="NRSJ01000035">
    <property type="protein sequence ID" value="MBK1706146.1"/>
    <property type="molecule type" value="Genomic_DNA"/>
</dbReference>